<sequence>MGHRKRQGGHGMTDVLILGGGPAGAVLARRLTGLGHGVTLVTCARRPAVEGLSLRAVEGLRRAGCLEAVAAAGMPAARRVDWNGLHTALNGEHLVDRSRLDAALLRDASAGAVALSHGTAAAVRRGKDGWLAVDAAGTMLGSGRFLVEARGRRAPNAPAQESGPRTLAVGRVYLGPAVETGSAAFSFADGWAWLAALPDGRRAVQLVIDGAESPARADLTAWHAATVASLPQAAGWIAGCAPLGEAEVRDATAIRRSPGVEADRLRIGDAAFAVDPLSGHGAYAAVAWAFAAAAVNTLAADPAALPAVERFVEDRCAGLFAHAADAGKQFYRAEERWSGRPFWQRRAAWPPAPLPTADRGIRRRAVVVNDRIEERPVLVTPALPRGVLAIDGVELGPLLDSVASDRCLDGDLARRCGRQLGQAPGRVAVALAWLANNGFLPGGAKPPSALTTTMKNANS</sequence>
<evidence type="ECO:0000259" key="1">
    <source>
        <dbReference type="Pfam" id="PF01494"/>
    </source>
</evidence>
<dbReference type="EMBL" id="WHOS01000024">
    <property type="protein sequence ID" value="NUB01333.1"/>
    <property type="molecule type" value="Genomic_DNA"/>
</dbReference>
<accession>A0ABX2KF59</accession>
<evidence type="ECO:0000313" key="2">
    <source>
        <dbReference type="EMBL" id="NUB01333.1"/>
    </source>
</evidence>
<dbReference type="SUPFAM" id="SSF51905">
    <property type="entry name" value="FAD/NAD(P)-binding domain"/>
    <property type="match status" value="1"/>
</dbReference>
<protein>
    <submittedName>
        <fullName evidence="2">FAD-dependent oxidoreductase</fullName>
    </submittedName>
</protein>
<proteinExistence type="predicted"/>
<dbReference type="InterPro" id="IPR036188">
    <property type="entry name" value="FAD/NAD-bd_sf"/>
</dbReference>
<dbReference type="Gene3D" id="3.50.50.60">
    <property type="entry name" value="FAD/NAD(P)-binding domain"/>
    <property type="match status" value="1"/>
</dbReference>
<evidence type="ECO:0000313" key="3">
    <source>
        <dbReference type="Proteomes" id="UP000605086"/>
    </source>
</evidence>
<dbReference type="PRINTS" id="PR00420">
    <property type="entry name" value="RNGMNOXGNASE"/>
</dbReference>
<feature type="domain" description="FAD-binding" evidence="1">
    <location>
        <begin position="13"/>
        <end position="78"/>
    </location>
</feature>
<name>A0ABX2KF59_9PROT</name>
<dbReference type="InterPro" id="IPR002938">
    <property type="entry name" value="FAD-bd"/>
</dbReference>
<dbReference type="Proteomes" id="UP000605086">
    <property type="component" value="Unassembled WGS sequence"/>
</dbReference>
<comment type="caution">
    <text evidence="2">The sequence shown here is derived from an EMBL/GenBank/DDBJ whole genome shotgun (WGS) entry which is preliminary data.</text>
</comment>
<gene>
    <name evidence="2" type="ORF">GBZ48_18895</name>
</gene>
<keyword evidence="3" id="KW-1185">Reference proteome</keyword>
<reference evidence="2 3" key="1">
    <citation type="submission" date="2019-10" db="EMBL/GenBank/DDBJ databases">
        <title>Genome sequence of Azospirillum melinis.</title>
        <authorList>
            <person name="Ambrosini A."/>
            <person name="Sant'Anna F.H."/>
            <person name="Cassan F.D."/>
            <person name="Souza E.M."/>
            <person name="Passaglia L.M.P."/>
        </authorList>
    </citation>
    <scope>NUCLEOTIDE SEQUENCE [LARGE SCALE GENOMIC DNA]</scope>
    <source>
        <strain evidence="2 3">TMCY0552</strain>
    </source>
</reference>
<dbReference type="Gene3D" id="3.30.9.100">
    <property type="match status" value="1"/>
</dbReference>
<organism evidence="2 3">
    <name type="scientific">Azospirillum melinis</name>
    <dbReference type="NCBI Taxonomy" id="328839"/>
    <lineage>
        <taxon>Bacteria</taxon>
        <taxon>Pseudomonadati</taxon>
        <taxon>Pseudomonadota</taxon>
        <taxon>Alphaproteobacteria</taxon>
        <taxon>Rhodospirillales</taxon>
        <taxon>Azospirillaceae</taxon>
        <taxon>Azospirillum</taxon>
    </lineage>
</organism>
<dbReference type="Pfam" id="PF01494">
    <property type="entry name" value="FAD_binding_3"/>
    <property type="match status" value="1"/>
</dbReference>